<dbReference type="Gene3D" id="3.10.580.10">
    <property type="entry name" value="CBS-domain"/>
    <property type="match status" value="1"/>
</dbReference>
<dbReference type="SUPFAM" id="SSF54631">
    <property type="entry name" value="CBS-domain pair"/>
    <property type="match status" value="1"/>
</dbReference>
<dbReference type="PANTHER" id="PTHR43080">
    <property type="entry name" value="CBS DOMAIN-CONTAINING PROTEIN CBSX3, MITOCHONDRIAL"/>
    <property type="match status" value="1"/>
</dbReference>
<comment type="caution">
    <text evidence="4">The sequence shown here is derived from an EMBL/GenBank/DDBJ whole genome shotgun (WGS) entry which is preliminary data.</text>
</comment>
<evidence type="ECO:0000259" key="3">
    <source>
        <dbReference type="PROSITE" id="PS51371"/>
    </source>
</evidence>
<dbReference type="SMART" id="SM00116">
    <property type="entry name" value="CBS"/>
    <property type="match status" value="2"/>
</dbReference>
<dbReference type="InterPro" id="IPR046342">
    <property type="entry name" value="CBS_dom_sf"/>
</dbReference>
<evidence type="ECO:0000313" key="5">
    <source>
        <dbReference type="Proteomes" id="UP000240569"/>
    </source>
</evidence>
<dbReference type="AlphaFoldDB" id="A0A2R6AB22"/>
<accession>A0A2R6AB22</accession>
<evidence type="ECO:0000256" key="1">
    <source>
        <dbReference type="ARBA" id="ARBA00023122"/>
    </source>
</evidence>
<dbReference type="Pfam" id="PF00571">
    <property type="entry name" value="CBS"/>
    <property type="match status" value="2"/>
</dbReference>
<dbReference type="InterPro" id="IPR000644">
    <property type="entry name" value="CBS_dom"/>
</dbReference>
<reference evidence="4 5" key="1">
    <citation type="submission" date="2017-04" db="EMBL/GenBank/DDBJ databases">
        <title>Novel microbial lineages endemic to geothermal iron-oxide mats fill important gaps in the evolutionary history of Archaea.</title>
        <authorList>
            <person name="Jay Z.J."/>
            <person name="Beam J.P."/>
            <person name="Dlakic M."/>
            <person name="Rusch D.B."/>
            <person name="Kozubal M.A."/>
            <person name="Inskeep W.P."/>
        </authorList>
    </citation>
    <scope>NUCLEOTIDE SEQUENCE [LARGE SCALE GENOMIC DNA]</scope>
    <source>
        <strain evidence="4">BE_D</strain>
    </source>
</reference>
<dbReference type="PANTHER" id="PTHR43080:SF2">
    <property type="entry name" value="CBS DOMAIN-CONTAINING PROTEIN"/>
    <property type="match status" value="1"/>
</dbReference>
<dbReference type="EMBL" id="NEXD01000101">
    <property type="protein sequence ID" value="PSN83515.1"/>
    <property type="molecule type" value="Genomic_DNA"/>
</dbReference>
<sequence length="150" mass="16080">MQDIKAKEIMRVNPVIVGIDAPLDVVAQAIIKGNMGCVLVQQEGKVVGIITERDVVKKLALGADVKNVKSGSIMSTPIIAIDPETTIEEALKLMAQNGIRRLPVVSDGKLLGVVVLEDLAVAIAQKELGLSALVEAIAKQTEQREKMWFA</sequence>
<gene>
    <name evidence="4" type="ORF">B9Q02_10465</name>
</gene>
<dbReference type="Proteomes" id="UP000240569">
    <property type="component" value="Unassembled WGS sequence"/>
</dbReference>
<protein>
    <recommendedName>
        <fullName evidence="3">CBS domain-containing protein</fullName>
    </recommendedName>
</protein>
<feature type="domain" description="CBS" evidence="3">
    <location>
        <begin position="10"/>
        <end position="65"/>
    </location>
</feature>
<evidence type="ECO:0000256" key="2">
    <source>
        <dbReference type="PROSITE-ProRule" id="PRU00703"/>
    </source>
</evidence>
<organism evidence="4 5">
    <name type="scientific">Candidatus Marsarchaeota G1 archaeon BE_D</name>
    <dbReference type="NCBI Taxonomy" id="1978156"/>
    <lineage>
        <taxon>Archaea</taxon>
        <taxon>Candidatus Marsarchaeota</taxon>
        <taxon>Candidatus Marsarchaeota group 1</taxon>
    </lineage>
</organism>
<feature type="domain" description="CBS" evidence="3">
    <location>
        <begin position="74"/>
        <end position="130"/>
    </location>
</feature>
<evidence type="ECO:0000313" key="4">
    <source>
        <dbReference type="EMBL" id="PSN83515.1"/>
    </source>
</evidence>
<dbReference type="PROSITE" id="PS51371">
    <property type="entry name" value="CBS"/>
    <property type="match status" value="2"/>
</dbReference>
<name>A0A2R6AB22_9ARCH</name>
<proteinExistence type="predicted"/>
<dbReference type="InterPro" id="IPR051257">
    <property type="entry name" value="Diverse_CBS-Domain"/>
</dbReference>
<keyword evidence="1 2" id="KW-0129">CBS domain</keyword>